<dbReference type="FunFam" id="1.25.40.10:FF:000090">
    <property type="entry name" value="Pentatricopeptide repeat-containing protein, chloroplastic"/>
    <property type="match status" value="1"/>
</dbReference>
<keyword evidence="4" id="KW-1185">Reference proteome</keyword>
<keyword evidence="2" id="KW-0812">Transmembrane</keyword>
<name>A0A8X8VXE1_SALSN</name>
<evidence type="ECO:0000256" key="1">
    <source>
        <dbReference type="ARBA" id="ARBA00022737"/>
    </source>
</evidence>
<dbReference type="GO" id="GO:0009451">
    <property type="term" value="P:RNA modification"/>
    <property type="evidence" value="ECO:0007669"/>
    <property type="project" value="InterPro"/>
</dbReference>
<evidence type="ECO:0000313" key="4">
    <source>
        <dbReference type="Proteomes" id="UP000298416"/>
    </source>
</evidence>
<feature type="transmembrane region" description="Helical" evidence="2">
    <location>
        <begin position="224"/>
        <end position="242"/>
    </location>
</feature>
<reference evidence="3" key="1">
    <citation type="submission" date="2018-01" db="EMBL/GenBank/DDBJ databases">
        <authorList>
            <person name="Mao J.F."/>
        </authorList>
    </citation>
    <scope>NUCLEOTIDE SEQUENCE</scope>
    <source>
        <strain evidence="3">Huo1</strain>
        <tissue evidence="3">Leaf</tissue>
    </source>
</reference>
<gene>
    <name evidence="3" type="ORF">SASPL_156223</name>
</gene>
<keyword evidence="1" id="KW-0677">Repeat</keyword>
<dbReference type="InterPro" id="IPR046848">
    <property type="entry name" value="E_motif"/>
</dbReference>
<dbReference type="InterPro" id="IPR002885">
    <property type="entry name" value="PPR_rpt"/>
</dbReference>
<evidence type="ECO:0000313" key="3">
    <source>
        <dbReference type="EMBL" id="KAG6383986.1"/>
    </source>
</evidence>
<evidence type="ECO:0000256" key="2">
    <source>
        <dbReference type="SAM" id="Phobius"/>
    </source>
</evidence>
<protein>
    <recommendedName>
        <fullName evidence="5">Pentatricopeptide repeat-containing protein</fullName>
    </recommendedName>
</protein>
<accession>A0A8X8VXE1</accession>
<sequence length="378" mass="41928">MLESGETPNHVTFLAVLQACTHVGLLEKGWEIFNMMTSEYHLNPGLDHYACVADLFGRRGKLKEALHFIQEMPVTPDAGIWGVLLSACKIHRDSEIAEHAARHLFLLVPRAAAPYVEMANVYALANEWSGVAAMRMEMKAKQVAKIPGQSVVRIDGKCYSFTADDRCHPNRYVDAFKEKAKLSTYSILAACGLPSIPAGVVLEEIIGTEFCGLGYFLWLDFRKLYLTFLLVVMSGVLLAMYGECCNRFELSRLYLQCFVFQDMKDMRACYDCLLSAAAASAISAYDRASFLKLFPPFKLESLLYSLSFYFVPEKVNVTVEESISRNAESDTNSCGAEEEGLSFANIAEMLKQGQIPSALKLSNDKTSCFSGSANHIAV</sequence>
<dbReference type="Pfam" id="PF01535">
    <property type="entry name" value="PPR"/>
    <property type="match status" value="2"/>
</dbReference>
<dbReference type="Gene3D" id="1.25.40.10">
    <property type="entry name" value="Tetratricopeptide repeat domain"/>
    <property type="match status" value="1"/>
</dbReference>
<dbReference type="EMBL" id="PNBA02000328">
    <property type="protein sequence ID" value="KAG6383986.1"/>
    <property type="molecule type" value="Genomic_DNA"/>
</dbReference>
<dbReference type="Pfam" id="PF20431">
    <property type="entry name" value="E_motif"/>
    <property type="match status" value="1"/>
</dbReference>
<comment type="caution">
    <text evidence="3">The sequence shown here is derived from an EMBL/GenBank/DDBJ whole genome shotgun (WGS) entry which is preliminary data.</text>
</comment>
<reference evidence="3" key="2">
    <citation type="submission" date="2020-08" db="EMBL/GenBank/DDBJ databases">
        <title>Plant Genome Project.</title>
        <authorList>
            <person name="Zhang R.-G."/>
        </authorList>
    </citation>
    <scope>NUCLEOTIDE SEQUENCE</scope>
    <source>
        <strain evidence="3">Huo1</strain>
        <tissue evidence="3">Leaf</tissue>
    </source>
</reference>
<evidence type="ECO:0008006" key="5">
    <source>
        <dbReference type="Google" id="ProtNLM"/>
    </source>
</evidence>
<keyword evidence="2" id="KW-0472">Membrane</keyword>
<organism evidence="3">
    <name type="scientific">Salvia splendens</name>
    <name type="common">Scarlet sage</name>
    <dbReference type="NCBI Taxonomy" id="180675"/>
    <lineage>
        <taxon>Eukaryota</taxon>
        <taxon>Viridiplantae</taxon>
        <taxon>Streptophyta</taxon>
        <taxon>Embryophyta</taxon>
        <taxon>Tracheophyta</taxon>
        <taxon>Spermatophyta</taxon>
        <taxon>Magnoliopsida</taxon>
        <taxon>eudicotyledons</taxon>
        <taxon>Gunneridae</taxon>
        <taxon>Pentapetalae</taxon>
        <taxon>asterids</taxon>
        <taxon>lamiids</taxon>
        <taxon>Lamiales</taxon>
        <taxon>Lamiaceae</taxon>
        <taxon>Nepetoideae</taxon>
        <taxon>Mentheae</taxon>
        <taxon>Salviinae</taxon>
        <taxon>Salvia</taxon>
        <taxon>Salvia subgen. Calosphace</taxon>
        <taxon>core Calosphace</taxon>
    </lineage>
</organism>
<dbReference type="InterPro" id="IPR011990">
    <property type="entry name" value="TPR-like_helical_dom_sf"/>
</dbReference>
<dbReference type="InterPro" id="IPR046960">
    <property type="entry name" value="PPR_At4g14850-like_plant"/>
</dbReference>
<dbReference type="AlphaFoldDB" id="A0A8X8VXE1"/>
<dbReference type="PANTHER" id="PTHR47926">
    <property type="entry name" value="PENTATRICOPEPTIDE REPEAT-CONTAINING PROTEIN"/>
    <property type="match status" value="1"/>
</dbReference>
<proteinExistence type="predicted"/>
<keyword evidence="2" id="KW-1133">Transmembrane helix</keyword>
<dbReference type="Proteomes" id="UP000298416">
    <property type="component" value="Unassembled WGS sequence"/>
</dbReference>
<dbReference type="GO" id="GO:0003723">
    <property type="term" value="F:RNA binding"/>
    <property type="evidence" value="ECO:0007669"/>
    <property type="project" value="InterPro"/>
</dbReference>
<dbReference type="PANTHER" id="PTHR47926:SF395">
    <property type="entry name" value="TETRATRICOPEPTIDE-LIKE HELICAL DOMAIN, DYW DOMAIN PROTEIN-RELATED"/>
    <property type="match status" value="1"/>
</dbReference>